<keyword evidence="2" id="KW-1133">Transmembrane helix</keyword>
<feature type="region of interest" description="Disordered" evidence="1">
    <location>
        <begin position="951"/>
        <end position="991"/>
    </location>
</feature>
<keyword evidence="2" id="KW-0812">Transmembrane</keyword>
<reference evidence="3" key="1">
    <citation type="submission" date="2023-08" db="EMBL/GenBank/DDBJ databases">
        <authorList>
            <person name="Chen Y."/>
            <person name="Shah S."/>
            <person name="Dougan E. K."/>
            <person name="Thang M."/>
            <person name="Chan C."/>
        </authorList>
    </citation>
    <scope>NUCLEOTIDE SEQUENCE</scope>
</reference>
<protein>
    <submittedName>
        <fullName evidence="3">Uncharacterized protein</fullName>
    </submittedName>
</protein>
<gene>
    <name evidence="3" type="ORF">EVOR1521_LOCUS7673</name>
</gene>
<feature type="non-terminal residue" evidence="3">
    <location>
        <position position="1357"/>
    </location>
</feature>
<feature type="transmembrane region" description="Helical" evidence="2">
    <location>
        <begin position="87"/>
        <end position="108"/>
    </location>
</feature>
<evidence type="ECO:0000313" key="4">
    <source>
        <dbReference type="Proteomes" id="UP001178507"/>
    </source>
</evidence>
<evidence type="ECO:0000256" key="2">
    <source>
        <dbReference type="SAM" id="Phobius"/>
    </source>
</evidence>
<feature type="compositionally biased region" description="Polar residues" evidence="1">
    <location>
        <begin position="1274"/>
        <end position="1284"/>
    </location>
</feature>
<organism evidence="3 4">
    <name type="scientific">Effrenium voratum</name>
    <dbReference type="NCBI Taxonomy" id="2562239"/>
    <lineage>
        <taxon>Eukaryota</taxon>
        <taxon>Sar</taxon>
        <taxon>Alveolata</taxon>
        <taxon>Dinophyceae</taxon>
        <taxon>Suessiales</taxon>
        <taxon>Symbiodiniaceae</taxon>
        <taxon>Effrenium</taxon>
    </lineage>
</organism>
<dbReference type="Proteomes" id="UP001178507">
    <property type="component" value="Unassembled WGS sequence"/>
</dbReference>
<accession>A0AA36I337</accession>
<sequence length="1357" mass="149860">LKAEGLAGAGSQGENFQFDQEQRLSRELLRQILQLKRFTLFREDIRDLVELTVGKMEMYHLVAALFMESSMALYFEGRIHHASPPFLLSLLYISIASAFMYLLLAVWLSMHASICSHSFGVRLLTRFVRLPVPGLEQMGAMNARLADFEKQGVKGMLRVPVVGGRQDWVQRQPQLPALREEPSGTPDLLGEGIKAWNKDDNILGSAQAGTLSKHVDLYRRLQCKWQCFDAYARVCMALGANQLILGLQYYLVITTLIQYRCPSVCFTLLTSFCCGGLALAYLDLAGLGGAKICLLQLMGSLPVWIAAISIVSAKKTEEGIPLSDNAYPVSPLAFFLNLLWFEGLLRVAWPSDDEATLPRLFRSVIFLDVFEDMGLDDEANIDQQQIRRQGSMASVGESLRPEPLQKEEVKSADKALFAAHWALRRWEALPETLPGFTADMKLQRSRIRHKYDLWHETFLGELSKRSKAGSETAVLQDDPRPWHALDEDEKEEDPFSGSLLGPFTVDSRPVYYNLEAGEIERGSHRNVEVLALSEVQSIVEAAEAKVRRLLGTAAAARGSSSSETDSESSDGVQRGRSFMLGTTGGKWIPQMDSTQRLQRLPWKVLYGCTRGLQVGWFIMFSVSLLEEFGLFQLNVQVMDEKEKEESEEKSELEKLLVEEINDGIAISEPTHHRRLTGSIWEFRRWPIRWPQPAFFRPEVVHCRPGRDIPKLIVGTAYQLYQVVSNSSRPTLDLEAVSGLNASAALLCENSEVGCLQASLAAGGRFLQLTRHADGNTFRADLEISGTAWRKVAGIQVPCASLGSLLASLPAAGPAGPAGRCLLLAAWDGQKLPVSVVPESENTWPAQVAPIFDAPLKLPSAKARRLSSPAGEVLSLSLEQSEGNLRLWALLPGELWGWDLLSARVLGRWPVPGFGRGFEPTAICAGAFRPGDPAAVESSGVSCCWPGAPSQPVASPARSCSPPTSRASEQPTGGGRAEIFSHTGHIDADGNGTQVVPSTRILVSKAWEFLVGPKVPEAGWEASGHPSLRITKAVRAEVFVDAGQGLRVNWDRPQLLGHFEVDLVMLAKSARAPGCGGRGVGAKETVQRLESHLFISQDADRNACNVGKKKLTLQVSWAQRGSALRRRGKELDQLVQPLLEVEVPEVDAFELAFLDDLGPAEEVDMQKKGCRSCARKLRQDWDQLKEELSMQQWASRQLWQERGTAPEEVAPLLVPPQELLAEQLDAWRGRLHEVEKSHREMMRTRPKSPRLSTETPRRERHRLGRSRSEGLPSKGQASTQGSTREPSLRGHTRRDRQRRPRGCFRGESLPAAAPLFAGPTARARHPLQASGTARARIPRGCAGAVRNADGRPASLRQE</sequence>
<dbReference type="EMBL" id="CAUJNA010000628">
    <property type="protein sequence ID" value="CAJ1379421.1"/>
    <property type="molecule type" value="Genomic_DNA"/>
</dbReference>
<name>A0AA36I337_9DINO</name>
<feature type="region of interest" description="Disordered" evidence="1">
    <location>
        <begin position="1234"/>
        <end position="1357"/>
    </location>
</feature>
<feature type="region of interest" description="Disordered" evidence="1">
    <location>
        <begin position="469"/>
        <end position="499"/>
    </location>
</feature>
<feature type="transmembrane region" description="Helical" evidence="2">
    <location>
        <begin position="230"/>
        <end position="252"/>
    </location>
</feature>
<feature type="transmembrane region" description="Helical" evidence="2">
    <location>
        <begin position="264"/>
        <end position="282"/>
    </location>
</feature>
<feature type="region of interest" description="Disordered" evidence="1">
    <location>
        <begin position="555"/>
        <end position="575"/>
    </location>
</feature>
<evidence type="ECO:0000313" key="3">
    <source>
        <dbReference type="EMBL" id="CAJ1379421.1"/>
    </source>
</evidence>
<feature type="compositionally biased region" description="Polar residues" evidence="1">
    <location>
        <begin position="960"/>
        <end position="970"/>
    </location>
</feature>
<proteinExistence type="predicted"/>
<comment type="caution">
    <text evidence="3">The sequence shown here is derived from an EMBL/GenBank/DDBJ whole genome shotgun (WGS) entry which is preliminary data.</text>
</comment>
<keyword evidence="2" id="KW-0472">Membrane</keyword>
<keyword evidence="4" id="KW-1185">Reference proteome</keyword>
<feature type="compositionally biased region" description="Basic residues" evidence="1">
    <location>
        <begin position="1289"/>
        <end position="1301"/>
    </location>
</feature>
<evidence type="ECO:0000256" key="1">
    <source>
        <dbReference type="SAM" id="MobiDB-lite"/>
    </source>
</evidence>